<reference evidence="2" key="1">
    <citation type="submission" date="2022-08" db="EMBL/GenBank/DDBJ databases">
        <authorList>
            <person name="Gutierrez-Valencia J."/>
        </authorList>
    </citation>
    <scope>NUCLEOTIDE SEQUENCE</scope>
</reference>
<dbReference type="PANTHER" id="PTHR13343">
    <property type="entry name" value="CREG1 PROTEIN"/>
    <property type="match status" value="1"/>
</dbReference>
<dbReference type="Gene3D" id="3.20.180.10">
    <property type="entry name" value="PNP-oxidase-like"/>
    <property type="match status" value="1"/>
</dbReference>
<protein>
    <recommendedName>
        <fullName evidence="4">Pentatricopeptide repeat superfamily protein</fullName>
    </recommendedName>
</protein>
<evidence type="ECO:0008006" key="4">
    <source>
        <dbReference type="Google" id="ProtNLM"/>
    </source>
</evidence>
<dbReference type="SUPFAM" id="SSF50475">
    <property type="entry name" value="FMN-binding split barrel"/>
    <property type="match status" value="1"/>
</dbReference>
<dbReference type="PANTHER" id="PTHR13343:SF28">
    <property type="entry name" value="PENTATRICOPEPTIDE REPEAT (PPR) SUPERFAMILY PROTEIN"/>
    <property type="match status" value="1"/>
</dbReference>
<keyword evidence="3" id="KW-1185">Reference proteome</keyword>
<feature type="compositionally biased region" description="Acidic residues" evidence="1">
    <location>
        <begin position="216"/>
        <end position="263"/>
    </location>
</feature>
<dbReference type="InterPro" id="IPR037119">
    <property type="entry name" value="Haem_oxidase_HugZ-like_sf"/>
</dbReference>
<dbReference type="Proteomes" id="UP001154282">
    <property type="component" value="Unassembled WGS sequence"/>
</dbReference>
<evidence type="ECO:0000256" key="1">
    <source>
        <dbReference type="SAM" id="MobiDB-lite"/>
    </source>
</evidence>
<evidence type="ECO:0000313" key="3">
    <source>
        <dbReference type="Proteomes" id="UP001154282"/>
    </source>
</evidence>
<evidence type="ECO:0000313" key="2">
    <source>
        <dbReference type="EMBL" id="CAI0403138.1"/>
    </source>
</evidence>
<proteinExistence type="predicted"/>
<comment type="caution">
    <text evidence="2">The sequence shown here is derived from an EMBL/GenBank/DDBJ whole genome shotgun (WGS) entry which is preliminary data.</text>
</comment>
<accession>A0AAV0J2M2</accession>
<dbReference type="EMBL" id="CAMGYJ010000004">
    <property type="protein sequence ID" value="CAI0403138.1"/>
    <property type="molecule type" value="Genomic_DNA"/>
</dbReference>
<name>A0AAV0J2M2_9ROSI</name>
<dbReference type="AlphaFoldDB" id="A0AAV0J2M2"/>
<feature type="region of interest" description="Disordered" evidence="1">
    <location>
        <begin position="212"/>
        <end position="267"/>
    </location>
</feature>
<sequence>MMMVMTIEPATASRFAAGANFCSSATLSHYHGAANLEERSRVSGTTRRQLRTASFDLPWYCHHHRKNSQRSRAGSVLKSTIRASQGQLASGSDPSEQNDKVQYHPFEEIVDSASKGSGDVRLTAEETCRTIVEVNSKANVMLTNLVNEEIHENIMWPDMPYVTDEYGNVYFQVKNDEDILKTLTSKNNYVQAIIGFDTEDMISEMELLNNSGIDFEGIDDEDSDAEEEDDDDDYDEEIVAVLEDDDDVDGDDDSDDEDWEDEDSSHPMYFAKRLTQIASDDPVDWMKQPPTGLAIQGILRPAFDEEHTDIQRHMSGNKFCNDKEDQVGKEKAESKRNDLAAINGQEAEKDGTGPATGTSFYKLEPIKIQLISADGHQTSVEPDDFRNAKPDVIAHSSAKIISRLKDGGEKVTEALISLCWRCKGIQVEEATLIGVDSLGFDLRVCSGTQVQTLRFAFNSRATSEYSAERQLNDLLYPRITQRPLKHKRDSAK</sequence>
<gene>
    <name evidence="2" type="ORF">LITE_LOCUS11918</name>
</gene>
<organism evidence="2 3">
    <name type="scientific">Linum tenue</name>
    <dbReference type="NCBI Taxonomy" id="586396"/>
    <lineage>
        <taxon>Eukaryota</taxon>
        <taxon>Viridiplantae</taxon>
        <taxon>Streptophyta</taxon>
        <taxon>Embryophyta</taxon>
        <taxon>Tracheophyta</taxon>
        <taxon>Spermatophyta</taxon>
        <taxon>Magnoliopsida</taxon>
        <taxon>eudicotyledons</taxon>
        <taxon>Gunneridae</taxon>
        <taxon>Pentapetalae</taxon>
        <taxon>rosids</taxon>
        <taxon>fabids</taxon>
        <taxon>Malpighiales</taxon>
        <taxon>Linaceae</taxon>
        <taxon>Linum</taxon>
    </lineage>
</organism>